<protein>
    <submittedName>
        <fullName evidence="3">Universal stress protein</fullName>
    </submittedName>
</protein>
<dbReference type="CDD" id="cd00293">
    <property type="entry name" value="USP-like"/>
    <property type="match status" value="1"/>
</dbReference>
<dbReference type="Pfam" id="PF00582">
    <property type="entry name" value="Usp"/>
    <property type="match status" value="1"/>
</dbReference>
<name>A0ABY4W7P0_9PROT</name>
<dbReference type="InterPro" id="IPR006016">
    <property type="entry name" value="UspA"/>
</dbReference>
<reference evidence="3" key="1">
    <citation type="submission" date="2022-06" db="EMBL/GenBank/DDBJ databases">
        <title>Sneathiella actinostolidae sp. nov., isolated from a sea anemonein the Western Pacific Ocean.</title>
        <authorList>
            <person name="Wei M.J."/>
        </authorList>
    </citation>
    <scope>NUCLEOTIDE SEQUENCE</scope>
    <source>
        <strain evidence="3">PHK-P5</strain>
    </source>
</reference>
<proteinExistence type="inferred from homology"/>
<organism evidence="3 4">
    <name type="scientific">Sneathiella marina</name>
    <dbReference type="NCBI Taxonomy" id="2950108"/>
    <lineage>
        <taxon>Bacteria</taxon>
        <taxon>Pseudomonadati</taxon>
        <taxon>Pseudomonadota</taxon>
        <taxon>Alphaproteobacteria</taxon>
        <taxon>Sneathiellales</taxon>
        <taxon>Sneathiellaceae</taxon>
        <taxon>Sneathiella</taxon>
    </lineage>
</organism>
<accession>A0ABY4W7P0</accession>
<dbReference type="EMBL" id="CP098747">
    <property type="protein sequence ID" value="USG62919.1"/>
    <property type="molecule type" value="Genomic_DNA"/>
</dbReference>
<dbReference type="Proteomes" id="UP001056291">
    <property type="component" value="Chromosome"/>
</dbReference>
<feature type="domain" description="UspA" evidence="2">
    <location>
        <begin position="241"/>
        <end position="292"/>
    </location>
</feature>
<gene>
    <name evidence="3" type="ORF">NBZ79_08005</name>
</gene>
<evidence type="ECO:0000313" key="3">
    <source>
        <dbReference type="EMBL" id="USG62919.1"/>
    </source>
</evidence>
<dbReference type="SUPFAM" id="SSF52402">
    <property type="entry name" value="Adenine nucleotide alpha hydrolases-like"/>
    <property type="match status" value="2"/>
</dbReference>
<comment type="similarity">
    <text evidence="1">Belongs to the universal stress protein A family.</text>
</comment>
<dbReference type="RefSeq" id="WP_251937199.1">
    <property type="nucleotide sequence ID" value="NZ_CP098747.1"/>
</dbReference>
<evidence type="ECO:0000256" key="1">
    <source>
        <dbReference type="ARBA" id="ARBA00008791"/>
    </source>
</evidence>
<dbReference type="InterPro" id="IPR006015">
    <property type="entry name" value="Universal_stress_UspA"/>
</dbReference>
<sequence length="293" mass="31509">MTIKSILVPLTGADNKSDTAALERAFELAALFNAHVDALHISIDPRTAAAFVGEGMTSTMIESIIDMAEADGKSRQKAARETFETLRKKADLPLVTEIENQTGSTASTRFLEKLGNREDVLESFGRLFDLIIIGKAPQEEDAANTLMINTALRETGRPVLLLDPGYTGTIGTKVALAWNGSVESSRALTYSLPFLTAASKVTLISAIDDLDEEIHPDEAIHYLALHGITAATCEIKGSNGKTTAESLLTQAANCDADLLVMGAFTRSRLRRLFFGAVTEEVLANCTIPVLMAH</sequence>
<dbReference type="PANTHER" id="PTHR46268">
    <property type="entry name" value="STRESS RESPONSE PROTEIN NHAX"/>
    <property type="match status" value="1"/>
</dbReference>
<evidence type="ECO:0000259" key="2">
    <source>
        <dbReference type="Pfam" id="PF00582"/>
    </source>
</evidence>
<dbReference type="PANTHER" id="PTHR46268:SF15">
    <property type="entry name" value="UNIVERSAL STRESS PROTEIN HP_0031"/>
    <property type="match status" value="1"/>
</dbReference>
<keyword evidence="4" id="KW-1185">Reference proteome</keyword>
<evidence type="ECO:0000313" key="4">
    <source>
        <dbReference type="Proteomes" id="UP001056291"/>
    </source>
</evidence>
<dbReference type="Gene3D" id="3.40.50.12370">
    <property type="match status" value="1"/>
</dbReference>
<dbReference type="PRINTS" id="PR01438">
    <property type="entry name" value="UNVRSLSTRESS"/>
</dbReference>